<keyword evidence="5" id="KW-1185">Reference proteome</keyword>
<evidence type="ECO:0000256" key="3">
    <source>
        <dbReference type="ARBA" id="ARBA00022729"/>
    </source>
</evidence>
<dbReference type="PROSITE" id="PS51257">
    <property type="entry name" value="PROKAR_LIPOPROTEIN"/>
    <property type="match status" value="1"/>
</dbReference>
<dbReference type="InterPro" id="IPR006059">
    <property type="entry name" value="SBP"/>
</dbReference>
<dbReference type="GO" id="GO:1901982">
    <property type="term" value="F:maltose binding"/>
    <property type="evidence" value="ECO:0007669"/>
    <property type="project" value="TreeGrafter"/>
</dbReference>
<dbReference type="Proteomes" id="UP000250796">
    <property type="component" value="Chromosome MESINF"/>
</dbReference>
<dbReference type="Gene3D" id="3.40.190.10">
    <property type="entry name" value="Periplasmic binding protein-like II"/>
    <property type="match status" value="1"/>
</dbReference>
<proteinExistence type="inferred from homology"/>
<dbReference type="KEGG" id="minf:MESINF_1646"/>
<sequence length="464" mass="52905">MKLRELTVLLWLLITLSCLSFEVLLNDELIRSWDGSLLQYCYDLPEGKAIPLFEILPPVVERERFLVETERGQFSDVPTDSLLVWKGGDWFLHLEGESLKILSVIVYGEPIDNDYLQVWLDWEGIKALKESIERFSSINGLRIETREVPKASSKLISLVRARGEVPDVIMVQSSDIPGLVYEEVIQSLDYIPTHGLSGLSSFNYEGRLWAIPFYFDCQLVFYNRELVGEIDPEWTLQDLENISKNPASGGAGWNIYSAYWFIPFQLGFGKKDLIEEGRVTVLDSSTQEALDYLVEKVNDGTFRALERDPMISLFASGKVGIILSGSYMIEQFEKIGIDFGLAPYPEPLRPVLDYKGLAITSKTRNPILARRLIEFLTSKYVQASFCKASYKIPSRKEALDWLELNFAISSSLERGYPLPADTLYELYKDTMWKLIRLAISDRLGVREVLEQGQKTIDENSRGVQ</sequence>
<gene>
    <name evidence="4" type="ORF">MESINF_1646</name>
</gene>
<evidence type="ECO:0000313" key="4">
    <source>
        <dbReference type="EMBL" id="SSC13090.1"/>
    </source>
</evidence>
<evidence type="ECO:0000313" key="5">
    <source>
        <dbReference type="Proteomes" id="UP000250796"/>
    </source>
</evidence>
<accession>A0A7Z7LFE7</accession>
<dbReference type="RefSeq" id="WP_169699279.1">
    <property type="nucleotide sequence ID" value="NZ_LS974202.1"/>
</dbReference>
<dbReference type="GO" id="GO:0015768">
    <property type="term" value="P:maltose transport"/>
    <property type="evidence" value="ECO:0007669"/>
    <property type="project" value="TreeGrafter"/>
</dbReference>
<evidence type="ECO:0000256" key="1">
    <source>
        <dbReference type="ARBA" id="ARBA00008520"/>
    </source>
</evidence>
<dbReference type="GO" id="GO:0055052">
    <property type="term" value="C:ATP-binding cassette (ABC) transporter complex, substrate-binding subunit-containing"/>
    <property type="evidence" value="ECO:0007669"/>
    <property type="project" value="TreeGrafter"/>
</dbReference>
<dbReference type="PANTHER" id="PTHR30061:SF50">
    <property type="entry name" value="MALTOSE_MALTODEXTRIN-BINDING PERIPLASMIC PROTEIN"/>
    <property type="match status" value="1"/>
</dbReference>
<dbReference type="GO" id="GO:0042956">
    <property type="term" value="P:maltodextrin transmembrane transport"/>
    <property type="evidence" value="ECO:0007669"/>
    <property type="project" value="TreeGrafter"/>
</dbReference>
<keyword evidence="3" id="KW-0732">Signal</keyword>
<evidence type="ECO:0008006" key="6">
    <source>
        <dbReference type="Google" id="ProtNLM"/>
    </source>
</evidence>
<keyword evidence="2" id="KW-0813">Transport</keyword>
<dbReference type="PANTHER" id="PTHR30061">
    <property type="entry name" value="MALTOSE-BINDING PERIPLASMIC PROTEIN"/>
    <property type="match status" value="1"/>
</dbReference>
<comment type="similarity">
    <text evidence="1">Belongs to the bacterial solute-binding protein 1 family.</text>
</comment>
<protein>
    <recommendedName>
        <fullName evidence="6">Extracellular solute-binding protein</fullName>
    </recommendedName>
</protein>
<evidence type="ECO:0000256" key="2">
    <source>
        <dbReference type="ARBA" id="ARBA00022448"/>
    </source>
</evidence>
<dbReference type="AlphaFoldDB" id="A0A7Z7LFE7"/>
<organism evidence="4 5">
    <name type="scientific">Mesotoga infera</name>
    <dbReference type="NCBI Taxonomy" id="1236046"/>
    <lineage>
        <taxon>Bacteria</taxon>
        <taxon>Thermotogati</taxon>
        <taxon>Thermotogota</taxon>
        <taxon>Thermotogae</taxon>
        <taxon>Kosmotogales</taxon>
        <taxon>Kosmotogaceae</taxon>
        <taxon>Mesotoga</taxon>
    </lineage>
</organism>
<dbReference type="SUPFAM" id="SSF53850">
    <property type="entry name" value="Periplasmic binding protein-like II"/>
    <property type="match status" value="1"/>
</dbReference>
<dbReference type="EMBL" id="LS974202">
    <property type="protein sequence ID" value="SSC13090.1"/>
    <property type="molecule type" value="Genomic_DNA"/>
</dbReference>
<dbReference type="Pfam" id="PF13416">
    <property type="entry name" value="SBP_bac_8"/>
    <property type="match status" value="1"/>
</dbReference>
<name>A0A7Z7LFE7_9BACT</name>
<reference evidence="4 5" key="1">
    <citation type="submission" date="2017-01" db="EMBL/GenBank/DDBJ databases">
        <authorList>
            <person name="Erauso G."/>
        </authorList>
    </citation>
    <scope>NUCLEOTIDE SEQUENCE [LARGE SCALE GENOMIC DNA]</scope>
    <source>
        <strain evidence="4">MESINF1</strain>
    </source>
</reference>